<evidence type="ECO:0000256" key="7">
    <source>
        <dbReference type="SAM" id="Phobius"/>
    </source>
</evidence>
<evidence type="ECO:0000313" key="8">
    <source>
        <dbReference type="EMBL" id="KAG7367534.1"/>
    </source>
</evidence>
<protein>
    <submittedName>
        <fullName evidence="8">UPF0014 domain containing protein</fullName>
    </submittedName>
</protein>
<comment type="caution">
    <text evidence="8">The sequence shown here is derived from an EMBL/GenBank/DDBJ whole genome shotgun (WGS) entry which is preliminary data.</text>
</comment>
<dbReference type="Pfam" id="PF03649">
    <property type="entry name" value="UPF0014"/>
    <property type="match status" value="1"/>
</dbReference>
<feature type="transmembrane region" description="Helical" evidence="7">
    <location>
        <begin position="608"/>
        <end position="630"/>
    </location>
</feature>
<reference evidence="8" key="2">
    <citation type="submission" date="2021-04" db="EMBL/GenBank/DDBJ databases">
        <authorList>
            <person name="Podell S."/>
        </authorList>
    </citation>
    <scope>NUCLEOTIDE SEQUENCE</scope>
    <source>
        <strain evidence="8">Hildebrandi</strain>
    </source>
</reference>
<name>A0A9K3LS54_9STRA</name>
<evidence type="ECO:0000256" key="2">
    <source>
        <dbReference type="ARBA" id="ARBA00005268"/>
    </source>
</evidence>
<feature type="region of interest" description="Disordered" evidence="6">
    <location>
        <begin position="38"/>
        <end position="78"/>
    </location>
</feature>
<evidence type="ECO:0000256" key="4">
    <source>
        <dbReference type="ARBA" id="ARBA00022989"/>
    </source>
</evidence>
<evidence type="ECO:0000313" key="9">
    <source>
        <dbReference type="Proteomes" id="UP000693970"/>
    </source>
</evidence>
<keyword evidence="4 7" id="KW-1133">Transmembrane helix</keyword>
<keyword evidence="3 7" id="KW-0812">Transmembrane</keyword>
<feature type="transmembrane region" description="Helical" evidence="7">
    <location>
        <begin position="802"/>
        <end position="824"/>
    </location>
</feature>
<evidence type="ECO:0000256" key="5">
    <source>
        <dbReference type="ARBA" id="ARBA00023136"/>
    </source>
</evidence>
<comment type="similarity">
    <text evidence="2">Belongs to the UPF0014 family.</text>
</comment>
<keyword evidence="9" id="KW-1185">Reference proteome</keyword>
<evidence type="ECO:0000256" key="3">
    <source>
        <dbReference type="ARBA" id="ARBA00022692"/>
    </source>
</evidence>
<dbReference type="EMBL" id="JAGRRH010000007">
    <property type="protein sequence ID" value="KAG7367534.1"/>
    <property type="molecule type" value="Genomic_DNA"/>
</dbReference>
<organism evidence="8 9">
    <name type="scientific">Nitzschia inconspicua</name>
    <dbReference type="NCBI Taxonomy" id="303405"/>
    <lineage>
        <taxon>Eukaryota</taxon>
        <taxon>Sar</taxon>
        <taxon>Stramenopiles</taxon>
        <taxon>Ochrophyta</taxon>
        <taxon>Bacillariophyta</taxon>
        <taxon>Bacillariophyceae</taxon>
        <taxon>Bacillariophycidae</taxon>
        <taxon>Bacillariales</taxon>
        <taxon>Bacillariaceae</taxon>
        <taxon>Nitzschia</taxon>
    </lineage>
</organism>
<dbReference type="PANTHER" id="PTHR30028">
    <property type="entry name" value="UPF0014 INNER MEMBRANE PROTEIN YBBM-RELATED"/>
    <property type="match status" value="1"/>
</dbReference>
<feature type="compositionally biased region" description="Acidic residues" evidence="6">
    <location>
        <begin position="492"/>
        <end position="501"/>
    </location>
</feature>
<reference evidence="8" key="1">
    <citation type="journal article" date="2021" name="Sci. Rep.">
        <title>Diploid genomic architecture of Nitzschia inconspicua, an elite biomass production diatom.</title>
        <authorList>
            <person name="Oliver A."/>
            <person name="Podell S."/>
            <person name="Pinowska A."/>
            <person name="Traller J.C."/>
            <person name="Smith S.R."/>
            <person name="McClure R."/>
            <person name="Beliaev A."/>
            <person name="Bohutskyi P."/>
            <person name="Hill E.A."/>
            <person name="Rabines A."/>
            <person name="Zheng H."/>
            <person name="Allen L.Z."/>
            <person name="Kuo A."/>
            <person name="Grigoriev I.V."/>
            <person name="Allen A.E."/>
            <person name="Hazlebeck D."/>
            <person name="Allen E.E."/>
        </authorList>
    </citation>
    <scope>NUCLEOTIDE SEQUENCE</scope>
    <source>
        <strain evidence="8">Hildebrandi</strain>
    </source>
</reference>
<feature type="compositionally biased region" description="Polar residues" evidence="6">
    <location>
        <begin position="168"/>
        <end position="182"/>
    </location>
</feature>
<feature type="region of interest" description="Disordered" evidence="6">
    <location>
        <begin position="116"/>
        <end position="182"/>
    </location>
</feature>
<dbReference type="AlphaFoldDB" id="A0A9K3LS54"/>
<feature type="region of interest" description="Disordered" evidence="6">
    <location>
        <begin position="487"/>
        <end position="530"/>
    </location>
</feature>
<feature type="transmembrane region" description="Helical" evidence="7">
    <location>
        <begin position="760"/>
        <end position="781"/>
    </location>
</feature>
<feature type="transmembrane region" description="Helical" evidence="7">
    <location>
        <begin position="637"/>
        <end position="655"/>
    </location>
</feature>
<dbReference type="PANTHER" id="PTHR30028:SF0">
    <property type="entry name" value="PROTEIN ALUMINUM SENSITIVE 3"/>
    <property type="match status" value="1"/>
</dbReference>
<proteinExistence type="inferred from homology"/>
<feature type="transmembrane region" description="Helical" evidence="7">
    <location>
        <begin position="577"/>
        <end position="596"/>
    </location>
</feature>
<feature type="compositionally biased region" description="Polar residues" evidence="6">
    <location>
        <begin position="62"/>
        <end position="78"/>
    </location>
</feature>
<keyword evidence="5 7" id="KW-0472">Membrane</keyword>
<dbReference type="InterPro" id="IPR005226">
    <property type="entry name" value="UPF0014_fam"/>
</dbReference>
<dbReference type="Proteomes" id="UP000693970">
    <property type="component" value="Unassembled WGS sequence"/>
</dbReference>
<sequence length="1116" mass="121698">MLAAVFVEYTPSESVLCWWIEVKQASVSFFFEMSSDNRDMSQPGSDRSEASVSKSHGIGQDRNLSTFQSSPTGPGTLTSRIEFHFAKKPIEEMSGIEENKRDQKFDRYKGLMSRSCGKRKSLDSGTLNLHVCPTDPQSRPVDPRDVPPSESFRMHSSPKRLKMHSEDSPNAATNPGVTRASLETQEVTPKPVVIDLCNDDSDDEPEQKPASPEVMETTLPRDSMTVEVAKQEEEKVTQNSKWWKNLKSIPAQILSHKSSKDSQPPSSALVVNIEKSNSTLFPGALSSQWSLIPPNRKLNECAGMMPAPRTQGEVDVGQHGKISQPCPSNVHGQLSHLQEEVGVDTIVDARPGESKTTAALVGPGKSDTVDPTQISGITTVPPTSQGVHPQTASPILLHQTLTSSAEVVSKDVKHFAKVHEEFDVGGFVVQEIISRPNHRTIKQVKIFAESEDCTRESSFQMAGDSSLAQDNECDPSLGVKPFESKFGTGDGDVMEGSDGFDENQMSSETIEENRSDASATLPMPMNNGNDDTMRQLDENPEDTTPQGSELIVAHGALSLLHHSRAIHDGHGTGNKQITFGMIGISFLILIVLSLSLRWLHSPSLSNVIVLESLGGTFQLALVGLFSSLLLKHGGCRRVGLITYLFIIVVLGSHEVATRTKYSYDDQFYHIFASIAFNVFWVGSTAIGLITKEEQAWSPQYVLPITCMLLGSCINGVTLSLDALSSSLVEEKAEIQLLQAFGGSRYEVSHRLLTASLQKGLAGVLTMMHTMGTSGIIPMLMCGQMLGGASVKQATLLQIMTTVFMTICTLCSVVMSSMVTLYSAFGPGQILKTDHFVRNPKWSLFGRLWVICSSFGRLNHGPISFTMSDSWGSTESSTSPIAMQKLSIIPAHPSANDSPVILSASKLFSDRLICESAFGMENCEAVLPDGVSLSLHVGEVAEVGGAPDIVISELFYTLAALRPVYNDELCLAGEYLDEVGASNWRKDVLVVPTGKPGLHGTPLQFLRRVSSFRSHKIDHLADKKLFSKMIDEVSDYLFQWGLTLDCLSKDWNDLSDEEGYLILLSSALASQPKVLLLHDMEMISLASKISVKNSIETFANKRGSAVLCMSDDAVRED</sequence>
<dbReference type="GO" id="GO:0005886">
    <property type="term" value="C:plasma membrane"/>
    <property type="evidence" value="ECO:0007669"/>
    <property type="project" value="TreeGrafter"/>
</dbReference>
<feature type="compositionally biased region" description="Polar residues" evidence="6">
    <location>
        <begin position="40"/>
        <end position="54"/>
    </location>
</feature>
<accession>A0A9K3LS54</accession>
<evidence type="ECO:0000256" key="6">
    <source>
        <dbReference type="SAM" id="MobiDB-lite"/>
    </source>
</evidence>
<evidence type="ECO:0000256" key="1">
    <source>
        <dbReference type="ARBA" id="ARBA00004141"/>
    </source>
</evidence>
<gene>
    <name evidence="8" type="ORF">IV203_030205</name>
</gene>
<feature type="transmembrane region" description="Helical" evidence="7">
    <location>
        <begin position="667"/>
        <end position="688"/>
    </location>
</feature>
<comment type="subcellular location">
    <subcellularLocation>
        <location evidence="1">Membrane</location>
        <topology evidence="1">Multi-pass membrane protein</topology>
    </subcellularLocation>
</comment>